<dbReference type="GO" id="GO:0016874">
    <property type="term" value="F:ligase activity"/>
    <property type="evidence" value="ECO:0007669"/>
    <property type="project" value="UniProtKB-KW"/>
</dbReference>
<dbReference type="AlphaFoldDB" id="A0A2S7UTA8"/>
<organism evidence="7 8">
    <name type="scientific">Psychrosphaera saromensis</name>
    <dbReference type="NCBI Taxonomy" id="716813"/>
    <lineage>
        <taxon>Bacteria</taxon>
        <taxon>Pseudomonadati</taxon>
        <taxon>Pseudomonadota</taxon>
        <taxon>Gammaproteobacteria</taxon>
        <taxon>Alteromonadales</taxon>
        <taxon>Pseudoalteromonadaceae</taxon>
        <taxon>Psychrosphaera</taxon>
    </lineage>
</organism>
<keyword evidence="1" id="KW-0436">Ligase</keyword>
<keyword evidence="4" id="KW-0067">ATP-binding</keyword>
<comment type="caution">
    <text evidence="7">The sequence shown here is derived from an EMBL/GenBank/DDBJ whole genome shotgun (WGS) entry which is preliminary data.</text>
</comment>
<dbReference type="EMBL" id="MSCH01000003">
    <property type="protein sequence ID" value="PQJ53177.1"/>
    <property type="molecule type" value="Genomic_DNA"/>
</dbReference>
<evidence type="ECO:0000256" key="4">
    <source>
        <dbReference type="ARBA" id="ARBA00022840"/>
    </source>
</evidence>
<dbReference type="RefSeq" id="WP_105051654.1">
    <property type="nucleotide sequence ID" value="NZ_BMYG01000003.1"/>
</dbReference>
<keyword evidence="2" id="KW-0479">Metal-binding</keyword>
<proteinExistence type="predicted"/>
<evidence type="ECO:0000256" key="2">
    <source>
        <dbReference type="ARBA" id="ARBA00022723"/>
    </source>
</evidence>
<keyword evidence="3" id="KW-0547">Nucleotide-binding</keyword>
<keyword evidence="8" id="KW-1185">Reference proteome</keyword>
<accession>A0A2S7UTA8</accession>
<dbReference type="OrthoDB" id="9765517at2"/>
<dbReference type="Proteomes" id="UP000239007">
    <property type="component" value="Unassembled WGS sequence"/>
</dbReference>
<dbReference type="GO" id="GO:0005524">
    <property type="term" value="F:ATP binding"/>
    <property type="evidence" value="ECO:0007669"/>
    <property type="project" value="UniProtKB-KW"/>
</dbReference>
<evidence type="ECO:0000256" key="3">
    <source>
        <dbReference type="ARBA" id="ARBA00022741"/>
    </source>
</evidence>
<dbReference type="Pfam" id="PF03738">
    <property type="entry name" value="GSP_synth"/>
    <property type="match status" value="1"/>
</dbReference>
<evidence type="ECO:0000256" key="1">
    <source>
        <dbReference type="ARBA" id="ARBA00022598"/>
    </source>
</evidence>
<evidence type="ECO:0000313" key="8">
    <source>
        <dbReference type="Proteomes" id="UP000239007"/>
    </source>
</evidence>
<dbReference type="GO" id="GO:0046872">
    <property type="term" value="F:metal ion binding"/>
    <property type="evidence" value="ECO:0007669"/>
    <property type="project" value="UniProtKB-KW"/>
</dbReference>
<evidence type="ECO:0000259" key="6">
    <source>
        <dbReference type="Pfam" id="PF03738"/>
    </source>
</evidence>
<protein>
    <recommendedName>
        <fullName evidence="6">Glutathionylspermidine synthase pre-ATP-grasp-like domain-containing protein</fullName>
    </recommendedName>
</protein>
<gene>
    <name evidence="7" type="ORF">BTO11_05520</name>
</gene>
<sequence length="403" mass="46861">MLRLPIKERDGWQAKAEEFGFKFHTMYGEQYWDESAYYQFTLKQIEQDLEAPTEEIHQMCLSVVDKVVKDDELMTRFCLPKSQWDFIRQSWQNGDPSLYSRLDFAYSGNGPAKLYENNADTPTSVYETGFWQWLWLQDNVDNQTLNKRADQFNSLQEKLVNRFSDLQFLTPDRQLHFACCKDTEEDRGTVQYLEDCAKAAGITAKFVYIEDIGRDKDGNFTDLDNQVISWMFKLYPWEFMMQEEFSELLGTNNIRWIEPPWKSILSNKALLPMLWKLFPDHPNLLPAFFEDELDQAQGIERLVKKPIFSREGANISFVTNQNGIFVPENDLSTSNIADKNVSDGPYGEEGYIYQAAHMLPQYGENHTLIGSWLVDDQAAGISMREDSGPITQDMSRFVPHIIL</sequence>
<feature type="domain" description="Glutathionylspermidine synthase pre-ATP-grasp-like" evidence="6">
    <location>
        <begin position="12"/>
        <end position="402"/>
    </location>
</feature>
<reference evidence="7 8" key="1">
    <citation type="submission" date="2016-12" db="EMBL/GenBank/DDBJ databases">
        <title>Diversity of luminous bacteria.</title>
        <authorList>
            <person name="Yoshizawa S."/>
            <person name="Kogure K."/>
        </authorList>
    </citation>
    <scope>NUCLEOTIDE SEQUENCE [LARGE SCALE GENOMIC DNA]</scope>
    <source>
        <strain evidence="7 8">SA4-48</strain>
    </source>
</reference>
<dbReference type="Gene3D" id="3.30.1490.330">
    <property type="match status" value="1"/>
</dbReference>
<dbReference type="SUPFAM" id="SSF56059">
    <property type="entry name" value="Glutathione synthetase ATP-binding domain-like"/>
    <property type="match status" value="1"/>
</dbReference>
<keyword evidence="5" id="KW-0460">Magnesium</keyword>
<dbReference type="SUPFAM" id="SSF52440">
    <property type="entry name" value="PreATP-grasp domain"/>
    <property type="match status" value="1"/>
</dbReference>
<name>A0A2S7UTA8_9GAMM</name>
<evidence type="ECO:0000313" key="7">
    <source>
        <dbReference type="EMBL" id="PQJ53177.1"/>
    </source>
</evidence>
<dbReference type="InterPro" id="IPR005494">
    <property type="entry name" value="GSPS_pre-ATP-grasp-like_dom"/>
</dbReference>
<evidence type="ECO:0000256" key="5">
    <source>
        <dbReference type="ARBA" id="ARBA00022842"/>
    </source>
</evidence>
<dbReference type="InterPro" id="IPR016185">
    <property type="entry name" value="PreATP-grasp_dom_sf"/>
</dbReference>